<evidence type="ECO:0000256" key="1">
    <source>
        <dbReference type="ARBA" id="ARBA00004123"/>
    </source>
</evidence>
<dbReference type="GO" id="GO:0000981">
    <property type="term" value="F:DNA-binding transcription factor activity, RNA polymerase II-specific"/>
    <property type="evidence" value="ECO:0007669"/>
    <property type="project" value="InterPro"/>
</dbReference>
<dbReference type="PANTHER" id="PTHR37534:SF49">
    <property type="entry name" value="LYSINE BIOSYNTHESIS REGULATORY PROTEIN LYS14"/>
    <property type="match status" value="1"/>
</dbReference>
<sequence>MKKADHNCWTCKERKVGCDRTLPECANCKRANRHCQGYALKLAWPDKIDGRRKQKKYQADPGRSTKDYVTQDGKLVFLNTTLDDLSGRKIDVQDFTKLEKVFSSLVISPAISAMTGVTDNDGLLLSYYDNVLARMITTIDDDTNGFRRSLIPMALSSSDPASRSLLQATLALSSFHLGRNEDALRHKVKALKSLSSSFQNGNSSKLSQFAACMMLCVYSVFDASDTTWYLHLQGAKTITAELSNELANPSFDFFSNWFAYHDTFSNYSHSENPLGGKLNITLPENNLKTRKVCQIIVGSLGCSPELLGFISAINQLRTFSPENPYTLSQPPPQIATLTTTIRDRLINLSQEIHVSVGETVGTIDHSRITLTAEFYRIAALLYLYQTYPPLAIPSPSLIQDLVNAGFAIVDQMQVCTSPWPLFIVACSVTTDVDRVRVLGILDKMSEMRRIGNYEIIKGLIVAVWKQQDLGADEKNPGTVDWRGLMDPGSSVPSFI</sequence>
<dbReference type="InterPro" id="IPR036864">
    <property type="entry name" value="Zn2-C6_fun-type_DNA-bd_sf"/>
</dbReference>
<dbReference type="EMBL" id="ML986651">
    <property type="protein sequence ID" value="KAF2261694.1"/>
    <property type="molecule type" value="Genomic_DNA"/>
</dbReference>
<proteinExistence type="predicted"/>
<comment type="subcellular location">
    <subcellularLocation>
        <location evidence="1">Nucleus</location>
    </subcellularLocation>
</comment>
<evidence type="ECO:0000259" key="3">
    <source>
        <dbReference type="PROSITE" id="PS50048"/>
    </source>
</evidence>
<dbReference type="AlphaFoldDB" id="A0A9P4K909"/>
<feature type="domain" description="Zn(2)-C6 fungal-type" evidence="3">
    <location>
        <begin position="7"/>
        <end position="35"/>
    </location>
</feature>
<dbReference type="CDD" id="cd00067">
    <property type="entry name" value="GAL4"/>
    <property type="match status" value="1"/>
</dbReference>
<dbReference type="Gene3D" id="4.10.240.10">
    <property type="entry name" value="Zn(2)-C6 fungal-type DNA-binding domain"/>
    <property type="match status" value="1"/>
</dbReference>
<dbReference type="GO" id="GO:0045944">
    <property type="term" value="P:positive regulation of transcription by RNA polymerase II"/>
    <property type="evidence" value="ECO:0007669"/>
    <property type="project" value="TreeGrafter"/>
</dbReference>
<protein>
    <recommendedName>
        <fullName evidence="3">Zn(2)-C6 fungal-type domain-containing protein</fullName>
    </recommendedName>
</protein>
<organism evidence="4 5">
    <name type="scientific">Lojkania enalia</name>
    <dbReference type="NCBI Taxonomy" id="147567"/>
    <lineage>
        <taxon>Eukaryota</taxon>
        <taxon>Fungi</taxon>
        <taxon>Dikarya</taxon>
        <taxon>Ascomycota</taxon>
        <taxon>Pezizomycotina</taxon>
        <taxon>Dothideomycetes</taxon>
        <taxon>Pleosporomycetidae</taxon>
        <taxon>Pleosporales</taxon>
        <taxon>Pleosporales incertae sedis</taxon>
        <taxon>Lojkania</taxon>
    </lineage>
</organism>
<dbReference type="InterPro" id="IPR001138">
    <property type="entry name" value="Zn2Cys6_DnaBD"/>
</dbReference>
<reference evidence="5" key="1">
    <citation type="journal article" date="2020" name="Stud. Mycol.">
        <title>101 Dothideomycetes genomes: A test case for predicting lifestyles and emergence of pathogens.</title>
        <authorList>
            <person name="Haridas S."/>
            <person name="Albert R."/>
            <person name="Binder M."/>
            <person name="Bloem J."/>
            <person name="LaButti K."/>
            <person name="Salamov A."/>
            <person name="Andreopoulos B."/>
            <person name="Baker S."/>
            <person name="Barry K."/>
            <person name="Bills G."/>
            <person name="Bluhm B."/>
            <person name="Cannon C."/>
            <person name="Castanera R."/>
            <person name="Culley D."/>
            <person name="Daum C."/>
            <person name="Ezra D."/>
            <person name="Gonzalez J."/>
            <person name="Henrissat B."/>
            <person name="Kuo A."/>
            <person name="Liang C."/>
            <person name="Lipzen A."/>
            <person name="Lutzoni F."/>
            <person name="Magnuson J."/>
            <person name="Mondo S."/>
            <person name="Nolan M."/>
            <person name="Ohm R."/>
            <person name="Pangilinan J."/>
            <person name="Park H.-J."/>
            <person name="Ramirez L."/>
            <person name="Alfaro M."/>
            <person name="Sun H."/>
            <person name="Tritt A."/>
            <person name="Yoshinaga Y."/>
            <person name="Zwiers L.-H."/>
            <person name="Turgeon B."/>
            <person name="Goodwin S."/>
            <person name="Spatafora J."/>
            <person name="Crous P."/>
            <person name="Grigoriev I."/>
        </authorList>
    </citation>
    <scope>NUCLEOTIDE SEQUENCE [LARGE SCALE GENOMIC DNA]</scope>
    <source>
        <strain evidence="5">CBS 304.66</strain>
    </source>
</reference>
<dbReference type="Pfam" id="PF00172">
    <property type="entry name" value="Zn_clus"/>
    <property type="match status" value="1"/>
</dbReference>
<name>A0A9P4K909_9PLEO</name>
<dbReference type="OrthoDB" id="5130013at2759"/>
<keyword evidence="5" id="KW-1185">Reference proteome</keyword>
<comment type="caution">
    <text evidence="4">The sequence shown here is derived from an EMBL/GenBank/DDBJ whole genome shotgun (WGS) entry which is preliminary data.</text>
</comment>
<evidence type="ECO:0000313" key="4">
    <source>
        <dbReference type="EMBL" id="KAF2261694.1"/>
    </source>
</evidence>
<dbReference type="GO" id="GO:0005634">
    <property type="term" value="C:nucleus"/>
    <property type="evidence" value="ECO:0007669"/>
    <property type="project" value="UniProtKB-SubCell"/>
</dbReference>
<dbReference type="GO" id="GO:0008270">
    <property type="term" value="F:zinc ion binding"/>
    <property type="evidence" value="ECO:0007669"/>
    <property type="project" value="InterPro"/>
</dbReference>
<dbReference type="PROSITE" id="PS50048">
    <property type="entry name" value="ZN2_CY6_FUNGAL_2"/>
    <property type="match status" value="1"/>
</dbReference>
<accession>A0A9P4K909</accession>
<evidence type="ECO:0000256" key="2">
    <source>
        <dbReference type="ARBA" id="ARBA00023242"/>
    </source>
</evidence>
<gene>
    <name evidence="4" type="ORF">CC78DRAFT_469656</name>
</gene>
<keyword evidence="2" id="KW-0539">Nucleus</keyword>
<dbReference type="Proteomes" id="UP000800093">
    <property type="component" value="Unassembled WGS sequence"/>
</dbReference>
<dbReference type="PANTHER" id="PTHR37534">
    <property type="entry name" value="TRANSCRIPTIONAL ACTIVATOR PROTEIN UGA3"/>
    <property type="match status" value="1"/>
</dbReference>
<dbReference type="SUPFAM" id="SSF57701">
    <property type="entry name" value="Zn2/Cys6 DNA-binding domain"/>
    <property type="match status" value="1"/>
</dbReference>
<dbReference type="Pfam" id="PF11951">
    <property type="entry name" value="Fungal_trans_2"/>
    <property type="match status" value="1"/>
</dbReference>
<evidence type="ECO:0000313" key="5">
    <source>
        <dbReference type="Proteomes" id="UP000800093"/>
    </source>
</evidence>
<dbReference type="InterPro" id="IPR021858">
    <property type="entry name" value="Fun_TF"/>
</dbReference>
<dbReference type="GO" id="GO:0000976">
    <property type="term" value="F:transcription cis-regulatory region binding"/>
    <property type="evidence" value="ECO:0007669"/>
    <property type="project" value="TreeGrafter"/>
</dbReference>
<dbReference type="SMART" id="SM00066">
    <property type="entry name" value="GAL4"/>
    <property type="match status" value="1"/>
</dbReference>